<feature type="compositionally biased region" description="Polar residues" evidence="1">
    <location>
        <begin position="117"/>
        <end position="131"/>
    </location>
</feature>
<evidence type="ECO:0000256" key="2">
    <source>
        <dbReference type="SAM" id="SignalP"/>
    </source>
</evidence>
<dbReference type="RefSeq" id="WP_209982877.1">
    <property type="nucleotide sequence ID" value="NZ_JAGINO010000009.1"/>
</dbReference>
<feature type="region of interest" description="Disordered" evidence="1">
    <location>
        <begin position="54"/>
        <end position="172"/>
    </location>
</feature>
<name>A0ABU0MKX8_9PROT</name>
<dbReference type="Proteomes" id="UP001244552">
    <property type="component" value="Unassembled WGS sequence"/>
</dbReference>
<evidence type="ECO:0000313" key="4">
    <source>
        <dbReference type="Proteomes" id="UP001244552"/>
    </source>
</evidence>
<evidence type="ECO:0000313" key="3">
    <source>
        <dbReference type="EMBL" id="MDQ0533894.1"/>
    </source>
</evidence>
<proteinExistence type="predicted"/>
<accession>A0ABU0MKX8</accession>
<reference evidence="3 4" key="1">
    <citation type="submission" date="2023-07" db="EMBL/GenBank/DDBJ databases">
        <title>Genomic Encyclopedia of Type Strains, Phase IV (KMG-IV): sequencing the most valuable type-strain genomes for metagenomic binning, comparative biology and taxonomic classification.</title>
        <authorList>
            <person name="Goeker M."/>
        </authorList>
    </citation>
    <scope>NUCLEOTIDE SEQUENCE [LARGE SCALE GENOMIC DNA]</scope>
    <source>
        <strain evidence="3 4">DSM 19922</strain>
    </source>
</reference>
<keyword evidence="2" id="KW-0732">Signal</keyword>
<protein>
    <submittedName>
        <fullName evidence="3">Uncharacterized protein</fullName>
    </submittedName>
</protein>
<gene>
    <name evidence="3" type="ORF">QO018_002761</name>
</gene>
<dbReference type="EMBL" id="JAUSVU010000009">
    <property type="protein sequence ID" value="MDQ0533894.1"/>
    <property type="molecule type" value="Genomic_DNA"/>
</dbReference>
<feature type="chain" id="PRO_5045724079" evidence="2">
    <location>
        <begin position="25"/>
        <end position="217"/>
    </location>
</feature>
<organism evidence="3 4">
    <name type="scientific">Azospirillum picis</name>
    <dbReference type="NCBI Taxonomy" id="488438"/>
    <lineage>
        <taxon>Bacteria</taxon>
        <taxon>Pseudomonadati</taxon>
        <taxon>Pseudomonadota</taxon>
        <taxon>Alphaproteobacteria</taxon>
        <taxon>Rhodospirillales</taxon>
        <taxon>Azospirillaceae</taxon>
        <taxon>Azospirillum</taxon>
    </lineage>
</organism>
<sequence>MRTGTNWRQISARPLTAVAAGALAAGLFAAQPAAAQSATPSGCAAMVEQFAADQGLSMQPPPTAVPGTAMPGMSGSTPRDETGSGGSGASSDRLAQSGGTVAPPSVGDRAVIEPPATGSNMPTAPSMAPQTSQGSAQGSAPGSSSGLSSGSRADAAPAPGGAGSTGDLMGRAARNAQLESLVTAARAAAREGDETRCMDSLSDAKRLSRTAPGGSGG</sequence>
<comment type="caution">
    <text evidence="3">The sequence shown here is derived from an EMBL/GenBank/DDBJ whole genome shotgun (WGS) entry which is preliminary data.</text>
</comment>
<feature type="compositionally biased region" description="Polar residues" evidence="1">
    <location>
        <begin position="89"/>
        <end position="99"/>
    </location>
</feature>
<feature type="signal peptide" evidence="2">
    <location>
        <begin position="1"/>
        <end position="24"/>
    </location>
</feature>
<feature type="compositionally biased region" description="Basic and acidic residues" evidence="1">
    <location>
        <begin position="188"/>
        <end position="206"/>
    </location>
</feature>
<feature type="compositionally biased region" description="Low complexity" evidence="1">
    <location>
        <begin position="132"/>
        <end position="159"/>
    </location>
</feature>
<evidence type="ECO:0000256" key="1">
    <source>
        <dbReference type="SAM" id="MobiDB-lite"/>
    </source>
</evidence>
<feature type="region of interest" description="Disordered" evidence="1">
    <location>
        <begin position="185"/>
        <end position="217"/>
    </location>
</feature>
<keyword evidence="4" id="KW-1185">Reference proteome</keyword>